<comment type="caution">
    <text evidence="3">The sequence shown here is derived from an EMBL/GenBank/DDBJ whole genome shotgun (WGS) entry which is preliminary data.</text>
</comment>
<evidence type="ECO:0000256" key="2">
    <source>
        <dbReference type="SAM" id="Phobius"/>
    </source>
</evidence>
<keyword evidence="2" id="KW-1133">Transmembrane helix</keyword>
<reference evidence="3 4" key="1">
    <citation type="journal article" date="2019" name="Mol. Ecol. Resour.">
        <title>Chromosome-level genome assembly of Triplophysa tibetana, a fish adapted to the harsh high-altitude environment of the Tibetan Plateau.</title>
        <authorList>
            <person name="Yang X."/>
            <person name="Liu H."/>
            <person name="Ma Z."/>
            <person name="Zou Y."/>
            <person name="Zou M."/>
            <person name="Mao Y."/>
            <person name="Li X."/>
            <person name="Wang H."/>
            <person name="Chen T."/>
            <person name="Wang W."/>
            <person name="Yang R."/>
        </authorList>
    </citation>
    <scope>NUCLEOTIDE SEQUENCE [LARGE SCALE GENOMIC DNA]</scope>
    <source>
        <strain evidence="3">TTIB1903HZAU</strain>
        <tissue evidence="3">Muscle</tissue>
    </source>
</reference>
<dbReference type="Proteomes" id="UP000324632">
    <property type="component" value="Chromosome 3"/>
</dbReference>
<evidence type="ECO:0000313" key="3">
    <source>
        <dbReference type="EMBL" id="KAA0723513.1"/>
    </source>
</evidence>
<organism evidence="3 4">
    <name type="scientific">Triplophysa tibetana</name>
    <dbReference type="NCBI Taxonomy" id="1572043"/>
    <lineage>
        <taxon>Eukaryota</taxon>
        <taxon>Metazoa</taxon>
        <taxon>Chordata</taxon>
        <taxon>Craniata</taxon>
        <taxon>Vertebrata</taxon>
        <taxon>Euteleostomi</taxon>
        <taxon>Actinopterygii</taxon>
        <taxon>Neopterygii</taxon>
        <taxon>Teleostei</taxon>
        <taxon>Ostariophysi</taxon>
        <taxon>Cypriniformes</taxon>
        <taxon>Nemacheilidae</taxon>
        <taxon>Triplophysa</taxon>
    </lineage>
</organism>
<protein>
    <submittedName>
        <fullName evidence="3">Uncharacterized protein</fullName>
    </submittedName>
</protein>
<gene>
    <name evidence="3" type="ORF">E1301_Tti003372</name>
</gene>
<keyword evidence="2" id="KW-0812">Transmembrane</keyword>
<feature type="region of interest" description="Disordered" evidence="1">
    <location>
        <begin position="1"/>
        <end position="58"/>
    </location>
</feature>
<accession>A0A5A9PNU2</accession>
<sequence length="332" mass="37400">MATDLGMTKNQEISTAEAGTTGDKLGRWFAAGQRANQSGQAQCRDKHHSPQGIRTPNQDLLQQRSFKVRQFRKEKTGKLKQPTTDLEDRLRKLYSNNHRQEPISISEDMPPIQLPEHHIDIRPPKWSDVESAITRPPSLFLLHLVCLRCLCFLSAPLLALRAPWVLLTSHGAACHQCHRAWKGPLCRLLPLSPQTPPRPSTPWHPLSHLLPRLHRRPVLGWLNRAPSSLQIRLVRSASLLRLWTLLLLLHFFLLRWPLPYLRPLLGHPSLRPLHGIPGLCLGHVVFGYAWARWILGVTLVLRLSTSSTAPCASATWTASPRGLSLVHSSLAS</sequence>
<feature type="transmembrane region" description="Helical" evidence="2">
    <location>
        <begin position="276"/>
        <end position="295"/>
    </location>
</feature>
<feature type="compositionally biased region" description="Polar residues" evidence="1">
    <location>
        <begin position="8"/>
        <end position="18"/>
    </location>
</feature>
<name>A0A5A9PNU2_9TELE</name>
<feature type="transmembrane region" description="Helical" evidence="2">
    <location>
        <begin position="239"/>
        <end position="256"/>
    </location>
</feature>
<keyword evidence="2" id="KW-0472">Membrane</keyword>
<proteinExistence type="predicted"/>
<dbReference type="AlphaFoldDB" id="A0A5A9PNU2"/>
<dbReference type="EMBL" id="SOYY01000003">
    <property type="protein sequence ID" value="KAA0723513.1"/>
    <property type="molecule type" value="Genomic_DNA"/>
</dbReference>
<evidence type="ECO:0000256" key="1">
    <source>
        <dbReference type="SAM" id="MobiDB-lite"/>
    </source>
</evidence>
<keyword evidence="4" id="KW-1185">Reference proteome</keyword>
<evidence type="ECO:0000313" key="4">
    <source>
        <dbReference type="Proteomes" id="UP000324632"/>
    </source>
</evidence>